<evidence type="ECO:0000313" key="1">
    <source>
        <dbReference type="EMBL" id="MVT78649.1"/>
    </source>
</evidence>
<accession>A0A844TP70</accession>
<protein>
    <submittedName>
        <fullName evidence="1">Uncharacterized protein</fullName>
    </submittedName>
</protein>
<comment type="caution">
    <text evidence="1">The sequence shown here is derived from an EMBL/GenBank/DDBJ whole genome shotgun (WGS) entry which is preliminary data.</text>
</comment>
<evidence type="ECO:0000313" key="2">
    <source>
        <dbReference type="Proteomes" id="UP000449969"/>
    </source>
</evidence>
<sequence>MIDLQGKLVQFEELAGECEQIAELATDGEKRELFRRVGGHYRELAADIKTAIMSSSRDRPISLGGKLSS</sequence>
<dbReference type="Proteomes" id="UP000449969">
    <property type="component" value="Unassembled WGS sequence"/>
</dbReference>
<gene>
    <name evidence="1" type="ORF">GPL20_37420</name>
</gene>
<dbReference type="OrthoDB" id="8255879at2"/>
<name>A0A844TP70_9BRAD</name>
<dbReference type="RefSeq" id="WP_157337567.1">
    <property type="nucleotide sequence ID" value="NZ_JANADL010000043.1"/>
</dbReference>
<reference evidence="1 2" key="1">
    <citation type="submission" date="2019-12" db="EMBL/GenBank/DDBJ databases">
        <title>Draft genome sequences Bradyrhizobium cajani AMBPC1010, Bradyrhizobium pachyrhizi AMBPC1040 and Bradyrhizobium yuanmingense ALSPC3051, three plant growth promoting strains isolated from nodules of Cajanus cajan L. in Dominican Republic.</title>
        <authorList>
            <person name="Flores-Felix J.D."/>
            <person name="Araujo J."/>
            <person name="Diaz-Alcantara C."/>
            <person name="Gonzalez-Andres F."/>
            <person name="Velazquez E."/>
        </authorList>
    </citation>
    <scope>NUCLEOTIDE SEQUENCE [LARGE SCALE GENOMIC DNA]</scope>
    <source>
        <strain evidence="1 2">1010</strain>
    </source>
</reference>
<dbReference type="AlphaFoldDB" id="A0A844TP70"/>
<keyword evidence="2" id="KW-1185">Reference proteome</keyword>
<proteinExistence type="predicted"/>
<organism evidence="1 2">
    <name type="scientific">Bradyrhizobium cajani</name>
    <dbReference type="NCBI Taxonomy" id="1928661"/>
    <lineage>
        <taxon>Bacteria</taxon>
        <taxon>Pseudomonadati</taxon>
        <taxon>Pseudomonadota</taxon>
        <taxon>Alphaproteobacteria</taxon>
        <taxon>Hyphomicrobiales</taxon>
        <taxon>Nitrobacteraceae</taxon>
        <taxon>Bradyrhizobium</taxon>
    </lineage>
</organism>
<dbReference type="EMBL" id="WQNE01000061">
    <property type="protein sequence ID" value="MVT78649.1"/>
    <property type="molecule type" value="Genomic_DNA"/>
</dbReference>